<evidence type="ECO:0000256" key="5">
    <source>
        <dbReference type="ARBA" id="ARBA00022833"/>
    </source>
</evidence>
<dbReference type="Pfam" id="PF02868">
    <property type="entry name" value="Peptidase_M4_C"/>
    <property type="match status" value="1"/>
</dbReference>
<comment type="similarity">
    <text evidence="1">Belongs to the peptidase M4 family.</text>
</comment>
<dbReference type="Gene3D" id="1.10.390.10">
    <property type="entry name" value="Neutral Protease Domain 2"/>
    <property type="match status" value="1"/>
</dbReference>
<feature type="domain" description="Peptidase M4" evidence="7">
    <location>
        <begin position="167"/>
        <end position="246"/>
    </location>
</feature>
<feature type="domain" description="Peptidase M4 C-terminal" evidence="8">
    <location>
        <begin position="250"/>
        <end position="415"/>
    </location>
</feature>
<dbReference type="Gene3D" id="3.10.170.10">
    <property type="match status" value="1"/>
</dbReference>
<dbReference type="InterPro" id="IPR052759">
    <property type="entry name" value="Metalloprotease_M4"/>
</dbReference>
<evidence type="ECO:0000259" key="8">
    <source>
        <dbReference type="Pfam" id="PF02868"/>
    </source>
</evidence>
<evidence type="ECO:0000259" key="7">
    <source>
        <dbReference type="Pfam" id="PF01447"/>
    </source>
</evidence>
<dbReference type="PRINTS" id="PR00730">
    <property type="entry name" value="THERMOLYSIN"/>
</dbReference>
<keyword evidence="10" id="KW-1185">Reference proteome</keyword>
<dbReference type="InterPro" id="IPR023612">
    <property type="entry name" value="Peptidase_M4"/>
</dbReference>
<gene>
    <name evidence="9" type="ORF">O9K51_08587</name>
</gene>
<organism evidence="9 10">
    <name type="scientific">Purpureocillium lavendulum</name>
    <dbReference type="NCBI Taxonomy" id="1247861"/>
    <lineage>
        <taxon>Eukaryota</taxon>
        <taxon>Fungi</taxon>
        <taxon>Dikarya</taxon>
        <taxon>Ascomycota</taxon>
        <taxon>Pezizomycotina</taxon>
        <taxon>Sordariomycetes</taxon>
        <taxon>Hypocreomycetidae</taxon>
        <taxon>Hypocreales</taxon>
        <taxon>Ophiocordycipitaceae</taxon>
        <taxon>Purpureocillium</taxon>
    </lineage>
</organism>
<dbReference type="PANTHER" id="PTHR43579:SF1">
    <property type="entry name" value="NEUTRAL METALLOPROTEINASE"/>
    <property type="match status" value="1"/>
</dbReference>
<dbReference type="Pfam" id="PF01447">
    <property type="entry name" value="Peptidase_M4"/>
    <property type="match status" value="1"/>
</dbReference>
<dbReference type="InterPro" id="IPR013856">
    <property type="entry name" value="Peptidase_M4_domain"/>
</dbReference>
<keyword evidence="6" id="KW-0482">Metalloprotease</keyword>
<dbReference type="GO" id="GO:0004222">
    <property type="term" value="F:metalloendopeptidase activity"/>
    <property type="evidence" value="ECO:0007669"/>
    <property type="project" value="InterPro"/>
</dbReference>
<dbReference type="GO" id="GO:0006508">
    <property type="term" value="P:proteolysis"/>
    <property type="evidence" value="ECO:0007669"/>
    <property type="project" value="UniProtKB-KW"/>
</dbReference>
<evidence type="ECO:0000256" key="2">
    <source>
        <dbReference type="ARBA" id="ARBA00022670"/>
    </source>
</evidence>
<name>A0AB34FKJ1_9HYPO</name>
<evidence type="ECO:0000313" key="9">
    <source>
        <dbReference type="EMBL" id="KAJ6439176.1"/>
    </source>
</evidence>
<evidence type="ECO:0000313" key="10">
    <source>
        <dbReference type="Proteomes" id="UP001163105"/>
    </source>
</evidence>
<dbReference type="AlphaFoldDB" id="A0AB34FKJ1"/>
<dbReference type="PANTHER" id="PTHR43579">
    <property type="match status" value="1"/>
</dbReference>
<sequence length="417" mass="45315">MCHFVPAYILKHIAESEAAPEQARQAAIRTLSADQNFREQRVQALTRGEAPTTPGDSDVLAAQVPIVRSGFVPPGILEHVAQSELAEDEARESARATLRSDAKIREQRAALIGPAARDEPHDPEAVALVLKRAIYDGKNLPSLPGTLARAEGAARTRDRQVNNVYDGVGITAKFFHTVFGRNAIDGNGVTPIVTAHHDPDPQDLGYNNAFWNGVQFAFGDGDGIIFDFFEDSLDVVAHELTHAITQYTAGIACTKQSGGLNESISDVFAAMVEQWHFNQIAADADWLTGQNLFPIAIKGTALRNIANPGTAFDDPILGRDQQIAHFSQYNDKLDVHYTSGIPNRAFYLTAIGFGGHAWEKAGRIWYATLTDPRVKRPGGGVTFKQWADVTVDQANKLFGIPASIIVRNAWVSVGVLV</sequence>
<keyword evidence="3" id="KW-0479">Metal-binding</keyword>
<evidence type="ECO:0000256" key="3">
    <source>
        <dbReference type="ARBA" id="ARBA00022723"/>
    </source>
</evidence>
<comment type="caution">
    <text evidence="9">The sequence shown here is derived from an EMBL/GenBank/DDBJ whole genome shotgun (WGS) entry which is preliminary data.</text>
</comment>
<proteinExistence type="inferred from homology"/>
<accession>A0AB34FKJ1</accession>
<reference evidence="9" key="1">
    <citation type="submission" date="2023-01" db="EMBL/GenBank/DDBJ databases">
        <title>The growth and conidiation of Purpureocillium lavendulum are regulated by nitrogen source and histone H3K14 acetylation.</title>
        <authorList>
            <person name="Tang P."/>
            <person name="Han J."/>
            <person name="Zhang C."/>
            <person name="Tang P."/>
            <person name="Qi F."/>
            <person name="Zhang K."/>
            <person name="Liang L."/>
        </authorList>
    </citation>
    <scope>NUCLEOTIDE SEQUENCE</scope>
    <source>
        <strain evidence="9">YMF1.00683</strain>
    </source>
</reference>
<evidence type="ECO:0000256" key="4">
    <source>
        <dbReference type="ARBA" id="ARBA00022801"/>
    </source>
</evidence>
<dbReference type="InterPro" id="IPR001570">
    <property type="entry name" value="Peptidase_M4_C_domain"/>
</dbReference>
<keyword evidence="5" id="KW-0862">Zinc</keyword>
<dbReference type="Proteomes" id="UP001163105">
    <property type="component" value="Unassembled WGS sequence"/>
</dbReference>
<dbReference type="GO" id="GO:0046872">
    <property type="term" value="F:metal ion binding"/>
    <property type="evidence" value="ECO:0007669"/>
    <property type="project" value="UniProtKB-KW"/>
</dbReference>
<keyword evidence="2" id="KW-0645">Protease</keyword>
<dbReference type="SUPFAM" id="SSF55486">
    <property type="entry name" value="Metalloproteases ('zincins'), catalytic domain"/>
    <property type="match status" value="1"/>
</dbReference>
<evidence type="ECO:0000256" key="1">
    <source>
        <dbReference type="ARBA" id="ARBA00009388"/>
    </source>
</evidence>
<keyword evidence="4" id="KW-0378">Hydrolase</keyword>
<dbReference type="InterPro" id="IPR027268">
    <property type="entry name" value="Peptidase_M4/M1_CTD_sf"/>
</dbReference>
<dbReference type="EMBL" id="JAQHRD010000007">
    <property type="protein sequence ID" value="KAJ6439176.1"/>
    <property type="molecule type" value="Genomic_DNA"/>
</dbReference>
<evidence type="ECO:0000256" key="6">
    <source>
        <dbReference type="ARBA" id="ARBA00023049"/>
    </source>
</evidence>
<dbReference type="CDD" id="cd09597">
    <property type="entry name" value="M4_TLP"/>
    <property type="match status" value="1"/>
</dbReference>
<protein>
    <submittedName>
        <fullName evidence="9">Pfs, NACHT, and ankyrin domain-containingprotein</fullName>
    </submittedName>
</protein>